<proteinExistence type="predicted"/>
<protein>
    <submittedName>
        <fullName evidence="1">Uncharacterized protein</fullName>
    </submittedName>
</protein>
<organism evidence="1 2">
    <name type="scientific">Smallanthus sonchifolius</name>
    <dbReference type="NCBI Taxonomy" id="185202"/>
    <lineage>
        <taxon>Eukaryota</taxon>
        <taxon>Viridiplantae</taxon>
        <taxon>Streptophyta</taxon>
        <taxon>Embryophyta</taxon>
        <taxon>Tracheophyta</taxon>
        <taxon>Spermatophyta</taxon>
        <taxon>Magnoliopsida</taxon>
        <taxon>eudicotyledons</taxon>
        <taxon>Gunneridae</taxon>
        <taxon>Pentapetalae</taxon>
        <taxon>asterids</taxon>
        <taxon>campanulids</taxon>
        <taxon>Asterales</taxon>
        <taxon>Asteraceae</taxon>
        <taxon>Asteroideae</taxon>
        <taxon>Heliantheae alliance</taxon>
        <taxon>Millerieae</taxon>
        <taxon>Smallanthus</taxon>
    </lineage>
</organism>
<reference evidence="1 2" key="2">
    <citation type="journal article" date="2022" name="Mol. Ecol. Resour.">
        <title>The genomes of chicory, endive, great burdock and yacon provide insights into Asteraceae paleo-polyploidization history and plant inulin production.</title>
        <authorList>
            <person name="Fan W."/>
            <person name="Wang S."/>
            <person name="Wang H."/>
            <person name="Wang A."/>
            <person name="Jiang F."/>
            <person name="Liu H."/>
            <person name="Zhao H."/>
            <person name="Xu D."/>
            <person name="Zhang Y."/>
        </authorList>
    </citation>
    <scope>NUCLEOTIDE SEQUENCE [LARGE SCALE GENOMIC DNA]</scope>
    <source>
        <strain evidence="2">cv. Yunnan</strain>
        <tissue evidence="1">Leaves</tissue>
    </source>
</reference>
<comment type="caution">
    <text evidence="1">The sequence shown here is derived from an EMBL/GenBank/DDBJ whole genome shotgun (WGS) entry which is preliminary data.</text>
</comment>
<reference evidence="2" key="1">
    <citation type="journal article" date="2022" name="Mol. Ecol. Resour.">
        <title>The genomes of chicory, endive, great burdock and yacon provide insights into Asteraceae palaeo-polyploidization history and plant inulin production.</title>
        <authorList>
            <person name="Fan W."/>
            <person name="Wang S."/>
            <person name="Wang H."/>
            <person name="Wang A."/>
            <person name="Jiang F."/>
            <person name="Liu H."/>
            <person name="Zhao H."/>
            <person name="Xu D."/>
            <person name="Zhang Y."/>
        </authorList>
    </citation>
    <scope>NUCLEOTIDE SEQUENCE [LARGE SCALE GENOMIC DNA]</scope>
    <source>
        <strain evidence="2">cv. Yunnan</strain>
    </source>
</reference>
<evidence type="ECO:0000313" key="2">
    <source>
        <dbReference type="Proteomes" id="UP001056120"/>
    </source>
</evidence>
<gene>
    <name evidence="1" type="ORF">L1987_23878</name>
</gene>
<name>A0ACB9IKD2_9ASTR</name>
<dbReference type="Proteomes" id="UP001056120">
    <property type="component" value="Linkage Group LG08"/>
</dbReference>
<evidence type="ECO:0000313" key="1">
    <source>
        <dbReference type="EMBL" id="KAI3807940.1"/>
    </source>
</evidence>
<sequence>MISIDGRDITEYNLRNLRKQIGLVQQEPLLFSGSIRDNICYGNETASESEIIEVSKEANIHEFVSNLPEGYDTVVGEKGCQLSGGQKQRIAIARSLLKRPAIMLLDEATSALDAESERAVVSAMESINRSGVGGVQTTQITVAHRLSTVVHSDTIVVMEKGRVVEMGTHSDLVAVTQGVYSRFYRIQSMK</sequence>
<accession>A0ACB9IKD2</accession>
<keyword evidence="2" id="KW-1185">Reference proteome</keyword>
<dbReference type="EMBL" id="CM042025">
    <property type="protein sequence ID" value="KAI3807940.1"/>
    <property type="molecule type" value="Genomic_DNA"/>
</dbReference>